<sequence length="535" mass="63751">MFKKFPLIKRSNTYNVYRTNDMNTNFLINYDDKNGEHEKGDKADDTSSSYNNNNINNMQNSSRMIEQLKTENEENKRNILNRFKDKLQLIDKNNKLVYMPFYLTESFLNLIPHYNLNKSFMNSFCFFQNYFFENNQYKIIKRENSIIYNNIITINDKKDFFYGNNINGNNKTEVNISFCIYQLIILCNIMEIFEKFEGYLNNLIIKWCYTDLIIILIRDMLSLNCNKKIYFLYKIFEDGNISFKNLKKLLLYLDITYDDKILKILYSVLYDQTDNLYNKMKKIIKMYDIKNHKNTKFINYITSTIIYLNNLFQYFNKSNHIFTWDFFMNHFQNTFGFAFAFNIYSNKNTKYLLSFGGVSTQVFTNYDKVPQNGTYNIIFEIFVDSISNIIFQDVKKDNFSNLLIDFHSPSVVITAKAYKLLMYAFSLYNSLIQNGIKCECRITPLMETSKFEKSLLKYKNINIHVQINQKISSSTSINIEDYENSAENISSSNIINSEENVNIIYSTHIIRLNIKKNFENEASLINYIKQFYLKK</sequence>
<name>A0A024WIK0_PLAFA</name>
<organism evidence="2 3">
    <name type="scientific">Plasmodium falciparum MaliPS096_E11</name>
    <dbReference type="NCBI Taxonomy" id="1036727"/>
    <lineage>
        <taxon>Eukaryota</taxon>
        <taxon>Sar</taxon>
        <taxon>Alveolata</taxon>
        <taxon>Apicomplexa</taxon>
        <taxon>Aconoidasida</taxon>
        <taxon>Haemosporida</taxon>
        <taxon>Plasmodiidae</taxon>
        <taxon>Plasmodium</taxon>
        <taxon>Plasmodium (Laverania)</taxon>
    </lineage>
</organism>
<feature type="region of interest" description="Disordered" evidence="1">
    <location>
        <begin position="37"/>
        <end position="56"/>
    </location>
</feature>
<protein>
    <submittedName>
        <fullName evidence="2">Uncharacterized protein</fullName>
    </submittedName>
</protein>
<feature type="compositionally biased region" description="Low complexity" evidence="1">
    <location>
        <begin position="47"/>
        <end position="56"/>
    </location>
</feature>
<dbReference type="EMBL" id="KI925619">
    <property type="protein sequence ID" value="ETW46818.1"/>
    <property type="molecule type" value="Genomic_DNA"/>
</dbReference>
<evidence type="ECO:0000313" key="3">
    <source>
        <dbReference type="Proteomes" id="UP000030699"/>
    </source>
</evidence>
<dbReference type="AlphaFoldDB" id="A0A024WIK0"/>
<dbReference type="PANTHER" id="PTHR43804">
    <property type="entry name" value="LD18447P"/>
    <property type="match status" value="1"/>
</dbReference>
<reference evidence="2 3" key="2">
    <citation type="submission" date="2013-02" db="EMBL/GenBank/DDBJ databases">
        <title>The Genome Sequence of Plasmodium falciparum MaliPS096_E11.</title>
        <authorList>
            <consortium name="The Broad Institute Genome Sequencing Platform"/>
            <consortium name="The Broad Institute Genome Sequencing Center for Infectious Disease"/>
            <person name="Neafsey D."/>
            <person name="Cheeseman I."/>
            <person name="Volkman S."/>
            <person name="Adams J."/>
            <person name="Walker B."/>
            <person name="Young S.K."/>
            <person name="Zeng Q."/>
            <person name="Gargeya S."/>
            <person name="Fitzgerald M."/>
            <person name="Haas B."/>
            <person name="Abouelleil A."/>
            <person name="Alvarado L."/>
            <person name="Arachchi H.M."/>
            <person name="Berlin A.M."/>
            <person name="Chapman S.B."/>
            <person name="Dewar J."/>
            <person name="Goldberg J."/>
            <person name="Griggs A."/>
            <person name="Gujja S."/>
            <person name="Hansen M."/>
            <person name="Howarth C."/>
            <person name="Imamovic A."/>
            <person name="Larimer J."/>
            <person name="McCowan C."/>
            <person name="Murphy C."/>
            <person name="Neiman D."/>
            <person name="Pearson M."/>
            <person name="Priest M."/>
            <person name="Roberts A."/>
            <person name="Saif S."/>
            <person name="Shea T."/>
            <person name="Sisk P."/>
            <person name="Sykes S."/>
            <person name="Wortman J."/>
            <person name="Nusbaum C."/>
            <person name="Birren B."/>
        </authorList>
    </citation>
    <scope>NUCLEOTIDE SEQUENCE [LARGE SCALE GENOMIC DNA]</scope>
    <source>
        <strain evidence="2 3">MaliPS096_E11</strain>
    </source>
</reference>
<accession>A0A024WIK0</accession>
<gene>
    <name evidence="2" type="ORF">PFMALIP_05099</name>
</gene>
<reference evidence="2 3" key="1">
    <citation type="submission" date="2013-02" db="EMBL/GenBank/DDBJ databases">
        <title>The Genome Annotation of Plasmodium falciparum MaliPS096_E11.</title>
        <authorList>
            <consortium name="The Broad Institute Genome Sequencing Platform"/>
            <consortium name="The Broad Institute Genome Sequencing Center for Infectious Disease"/>
            <person name="Neafsey D."/>
            <person name="Hoffman S."/>
            <person name="Volkman S."/>
            <person name="Rosenthal P."/>
            <person name="Walker B."/>
            <person name="Young S.K."/>
            <person name="Zeng Q."/>
            <person name="Gargeya S."/>
            <person name="Fitzgerald M."/>
            <person name="Haas B."/>
            <person name="Abouelleil A."/>
            <person name="Allen A.W."/>
            <person name="Alvarado L."/>
            <person name="Arachchi H.M."/>
            <person name="Berlin A.M."/>
            <person name="Chapman S.B."/>
            <person name="Gainer-Dewar J."/>
            <person name="Goldberg J."/>
            <person name="Griggs A."/>
            <person name="Gujja S."/>
            <person name="Hansen M."/>
            <person name="Howarth C."/>
            <person name="Imamovic A."/>
            <person name="Ireland A."/>
            <person name="Larimer J."/>
            <person name="McCowan C."/>
            <person name="Murphy C."/>
            <person name="Pearson M."/>
            <person name="Poon T.W."/>
            <person name="Priest M."/>
            <person name="Roberts A."/>
            <person name="Saif S."/>
            <person name="Shea T."/>
            <person name="Sisk P."/>
            <person name="Sykes S."/>
            <person name="Wortman J."/>
            <person name="Nusbaum C."/>
            <person name="Birren B."/>
        </authorList>
    </citation>
    <scope>NUCLEOTIDE SEQUENCE [LARGE SCALE GENOMIC DNA]</scope>
    <source>
        <strain evidence="2 3">MaliPS096_E11</strain>
    </source>
</reference>
<proteinExistence type="predicted"/>
<dbReference type="PANTHER" id="PTHR43804:SF7">
    <property type="entry name" value="LD18447P"/>
    <property type="match status" value="1"/>
</dbReference>
<dbReference type="Proteomes" id="UP000030699">
    <property type="component" value="Unassembled WGS sequence"/>
</dbReference>
<evidence type="ECO:0000313" key="2">
    <source>
        <dbReference type="EMBL" id="ETW46818.1"/>
    </source>
</evidence>
<evidence type="ECO:0000256" key="1">
    <source>
        <dbReference type="SAM" id="MobiDB-lite"/>
    </source>
</evidence>
<dbReference type="InterPro" id="IPR050057">
    <property type="entry name" value="Prokaryotic/Mito_RF"/>
</dbReference>